<comment type="subcellular location">
    <subcellularLocation>
        <location evidence="1">Cell membrane</location>
        <topology evidence="1">Multi-pass membrane protein</topology>
    </subcellularLocation>
</comment>
<dbReference type="EMBL" id="JBBDGN010000002">
    <property type="protein sequence ID" value="MEJ1090730.1"/>
    <property type="molecule type" value="Genomic_DNA"/>
</dbReference>
<feature type="domain" description="ABC transporter" evidence="8">
    <location>
        <begin position="364"/>
        <end position="600"/>
    </location>
</feature>
<sequence length="604" mass="64693">MSATPTRPGVLAQMAALLRITGSKPSQWITGTVLASIALAGLDMAGVAAMVPLMELVTGTGGTLSPVNQAVADFLGTTDMQALIPAVAGFVTVVFLAKSAGSLLFRWWLLGRTTRLSAMASVELMRRYVLAPYASHRRRSLSVVYRNINDATNQASSVLLATVTLCTDILVLVAIVAVLLVASPGVTLFAVALFALLVFGVQALLRRRQVRIGEAMAEASLRAWQSLMPGLDGFRETRLSGSAERFVGRFRRARLDNAHQSRLMGFVSDIPRYLLEVSFIMAIVGITIILYATGAGEQVIPVLGLFAAASLRALPTLNRVTANVATIRTGQAGLTIFTEALAQLESEGTHEELPASGEPYSGDIVLDDVTFRYPDAELPVLENLSLRIPANETTAFVGASGAGKSTLLDLILGLLSPTSGAITCGDRLIDDDLASWYARLGVVPQDVFLTNDTVAANIAFGIEDAEIDRARLAEVTKVAQLDSLIADLADGYETVVGDRGVRLSGGQRQRIGLARALYRRPRVLVLDEATSALDNATEHEIASTLDRLRGSMTVLIVAHRLSTVRNADTLIFLESGRIATRGTFEHVRDTNPEFARLVELGKLE</sequence>
<dbReference type="InterPro" id="IPR027417">
    <property type="entry name" value="P-loop_NTPase"/>
</dbReference>
<dbReference type="InterPro" id="IPR011527">
    <property type="entry name" value="ABC1_TM_dom"/>
</dbReference>
<keyword evidence="5 7" id="KW-1133">Transmembrane helix</keyword>
<evidence type="ECO:0000256" key="2">
    <source>
        <dbReference type="ARBA" id="ARBA00022692"/>
    </source>
</evidence>
<feature type="transmembrane region" description="Helical" evidence="7">
    <location>
        <begin position="83"/>
        <end position="109"/>
    </location>
</feature>
<proteinExistence type="predicted"/>
<evidence type="ECO:0000259" key="8">
    <source>
        <dbReference type="PROSITE" id="PS50893"/>
    </source>
</evidence>
<dbReference type="Gene3D" id="1.20.1560.10">
    <property type="entry name" value="ABC transporter type 1, transmembrane domain"/>
    <property type="match status" value="1"/>
</dbReference>
<organism evidence="10 11">
    <name type="scientific">Microbacterium istanbulense</name>
    <dbReference type="NCBI Taxonomy" id="3122049"/>
    <lineage>
        <taxon>Bacteria</taxon>
        <taxon>Bacillati</taxon>
        <taxon>Actinomycetota</taxon>
        <taxon>Actinomycetes</taxon>
        <taxon>Micrococcales</taxon>
        <taxon>Microbacteriaceae</taxon>
        <taxon>Microbacterium</taxon>
    </lineage>
</organism>
<dbReference type="InterPro" id="IPR039421">
    <property type="entry name" value="Type_1_exporter"/>
</dbReference>
<keyword evidence="3" id="KW-0547">Nucleotide-binding</keyword>
<keyword evidence="11" id="KW-1185">Reference proteome</keyword>
<dbReference type="InterPro" id="IPR017871">
    <property type="entry name" value="ABC_transporter-like_CS"/>
</dbReference>
<feature type="transmembrane region" description="Helical" evidence="7">
    <location>
        <begin position="186"/>
        <end position="205"/>
    </location>
</feature>
<evidence type="ECO:0000259" key="9">
    <source>
        <dbReference type="PROSITE" id="PS50929"/>
    </source>
</evidence>
<dbReference type="PROSITE" id="PS00211">
    <property type="entry name" value="ABC_TRANSPORTER_1"/>
    <property type="match status" value="1"/>
</dbReference>
<keyword evidence="4 10" id="KW-0067">ATP-binding</keyword>
<feature type="transmembrane region" description="Helical" evidence="7">
    <location>
        <begin position="28"/>
        <end position="51"/>
    </location>
</feature>
<dbReference type="PROSITE" id="PS50893">
    <property type="entry name" value="ABC_TRANSPORTER_2"/>
    <property type="match status" value="1"/>
</dbReference>
<dbReference type="InterPro" id="IPR003439">
    <property type="entry name" value="ABC_transporter-like_ATP-bd"/>
</dbReference>
<evidence type="ECO:0000256" key="3">
    <source>
        <dbReference type="ARBA" id="ARBA00022741"/>
    </source>
</evidence>
<dbReference type="PANTHER" id="PTHR24221">
    <property type="entry name" value="ATP-BINDING CASSETTE SUB-FAMILY B"/>
    <property type="match status" value="1"/>
</dbReference>
<evidence type="ECO:0000256" key="1">
    <source>
        <dbReference type="ARBA" id="ARBA00004651"/>
    </source>
</evidence>
<dbReference type="InterPro" id="IPR036640">
    <property type="entry name" value="ABC1_TM_sf"/>
</dbReference>
<dbReference type="SUPFAM" id="SSF52540">
    <property type="entry name" value="P-loop containing nucleoside triphosphate hydrolases"/>
    <property type="match status" value="1"/>
</dbReference>
<evidence type="ECO:0000256" key="7">
    <source>
        <dbReference type="SAM" id="Phobius"/>
    </source>
</evidence>
<dbReference type="Proteomes" id="UP001366085">
    <property type="component" value="Unassembled WGS sequence"/>
</dbReference>
<comment type="caution">
    <text evidence="10">The sequence shown here is derived from an EMBL/GenBank/DDBJ whole genome shotgun (WGS) entry which is preliminary data.</text>
</comment>
<name>A0ABU8LI98_9MICO</name>
<dbReference type="GO" id="GO:0005524">
    <property type="term" value="F:ATP binding"/>
    <property type="evidence" value="ECO:0007669"/>
    <property type="project" value="UniProtKB-KW"/>
</dbReference>
<evidence type="ECO:0000256" key="6">
    <source>
        <dbReference type="ARBA" id="ARBA00023136"/>
    </source>
</evidence>
<evidence type="ECO:0000313" key="10">
    <source>
        <dbReference type="EMBL" id="MEJ1090730.1"/>
    </source>
</evidence>
<accession>A0ABU8LI98</accession>
<dbReference type="RefSeq" id="WP_337317482.1">
    <property type="nucleotide sequence ID" value="NZ_JBBDGN010000002.1"/>
</dbReference>
<dbReference type="Pfam" id="PF00005">
    <property type="entry name" value="ABC_tran"/>
    <property type="match status" value="1"/>
</dbReference>
<feature type="transmembrane region" description="Helical" evidence="7">
    <location>
        <begin position="158"/>
        <end position="180"/>
    </location>
</feature>
<keyword evidence="2 7" id="KW-0812">Transmembrane</keyword>
<evidence type="ECO:0000313" key="11">
    <source>
        <dbReference type="Proteomes" id="UP001366085"/>
    </source>
</evidence>
<dbReference type="SUPFAM" id="SSF90123">
    <property type="entry name" value="ABC transporter transmembrane region"/>
    <property type="match status" value="1"/>
</dbReference>
<feature type="domain" description="ABC transmembrane type-1" evidence="9">
    <location>
        <begin position="69"/>
        <end position="329"/>
    </location>
</feature>
<dbReference type="Gene3D" id="3.40.50.300">
    <property type="entry name" value="P-loop containing nucleotide triphosphate hydrolases"/>
    <property type="match status" value="1"/>
</dbReference>
<evidence type="ECO:0000256" key="4">
    <source>
        <dbReference type="ARBA" id="ARBA00022840"/>
    </source>
</evidence>
<dbReference type="PROSITE" id="PS50929">
    <property type="entry name" value="ABC_TM1F"/>
    <property type="match status" value="1"/>
</dbReference>
<gene>
    <name evidence="10" type="ORF">WDU93_03415</name>
</gene>
<protein>
    <submittedName>
        <fullName evidence="10">ABC transporter ATP-binding protein</fullName>
    </submittedName>
</protein>
<evidence type="ECO:0000256" key="5">
    <source>
        <dbReference type="ARBA" id="ARBA00022989"/>
    </source>
</evidence>
<dbReference type="PANTHER" id="PTHR24221:SF654">
    <property type="entry name" value="ATP-BINDING CASSETTE SUB-FAMILY B MEMBER 6"/>
    <property type="match status" value="1"/>
</dbReference>
<dbReference type="SMART" id="SM00382">
    <property type="entry name" value="AAA"/>
    <property type="match status" value="1"/>
</dbReference>
<reference evidence="10 11" key="1">
    <citation type="submission" date="2024-02" db="EMBL/GenBank/DDBJ databases">
        <authorList>
            <person name="Saticioglu I.B."/>
        </authorList>
    </citation>
    <scope>NUCLEOTIDE SEQUENCE [LARGE SCALE GENOMIC DNA]</scope>
    <source>
        <strain evidence="10 11">Mu-43</strain>
    </source>
</reference>
<keyword evidence="6 7" id="KW-0472">Membrane</keyword>
<dbReference type="InterPro" id="IPR003593">
    <property type="entry name" value="AAA+_ATPase"/>
</dbReference>
<feature type="transmembrane region" description="Helical" evidence="7">
    <location>
        <begin position="273"/>
        <end position="292"/>
    </location>
</feature>